<dbReference type="Proteomes" id="UP000003656">
    <property type="component" value="Unassembled WGS sequence"/>
</dbReference>
<dbReference type="AlphaFoldDB" id="D1NUJ9"/>
<evidence type="ECO:0000313" key="1">
    <source>
        <dbReference type="EMBL" id="EFA22500.1"/>
    </source>
</evidence>
<accession>D1NUJ9</accession>
<gene>
    <name evidence="1" type="ORF">BIFGAL_03524</name>
</gene>
<sequence length="74" mass="8366">MYHRGTAALRISLENARGCTTVVRTRSKLVKIRTVIVPPWYKRIPSSPSLPQLVSFPYHGGTTALRSWPQLHLP</sequence>
<organism evidence="1 2">
    <name type="scientific">Bifidobacterium gallicum DSM 20093 = LMG 11596</name>
    <dbReference type="NCBI Taxonomy" id="561180"/>
    <lineage>
        <taxon>Bacteria</taxon>
        <taxon>Bacillati</taxon>
        <taxon>Actinomycetota</taxon>
        <taxon>Actinomycetes</taxon>
        <taxon>Bifidobacteriales</taxon>
        <taxon>Bifidobacteriaceae</taxon>
        <taxon>Bifidobacterium</taxon>
    </lineage>
</organism>
<name>D1NUJ9_9BIFI</name>
<dbReference type="STRING" id="561180.BIFGAL_03524"/>
<proteinExistence type="predicted"/>
<evidence type="ECO:0000313" key="2">
    <source>
        <dbReference type="Proteomes" id="UP000003656"/>
    </source>
</evidence>
<reference evidence="1 2" key="1">
    <citation type="submission" date="2009-11" db="EMBL/GenBank/DDBJ databases">
        <authorList>
            <person name="Weinstock G."/>
            <person name="Sodergren E."/>
            <person name="Clifton S."/>
            <person name="Fulton L."/>
            <person name="Fulton B."/>
            <person name="Courtney L."/>
            <person name="Fronick C."/>
            <person name="Harrison M."/>
            <person name="Strong C."/>
            <person name="Farmer C."/>
            <person name="Delahaunty K."/>
            <person name="Markovic C."/>
            <person name="Hall O."/>
            <person name="Minx P."/>
            <person name="Tomlinson C."/>
            <person name="Mitreva M."/>
            <person name="Nelson J."/>
            <person name="Hou S."/>
            <person name="Wollam A."/>
            <person name="Pepin K.H."/>
            <person name="Johnson M."/>
            <person name="Bhonagiri V."/>
            <person name="Nash W.E."/>
            <person name="Warren W."/>
            <person name="Chinwalla A."/>
            <person name="Mardis E.R."/>
            <person name="Wilson R.K."/>
        </authorList>
    </citation>
    <scope>NUCLEOTIDE SEQUENCE [LARGE SCALE GENOMIC DNA]</scope>
    <source>
        <strain evidence="1 2">DSM 20093</strain>
    </source>
</reference>
<comment type="caution">
    <text evidence="1">The sequence shown here is derived from an EMBL/GenBank/DDBJ whole genome shotgun (WGS) entry which is preliminary data.</text>
</comment>
<protein>
    <submittedName>
        <fullName evidence="1">Uncharacterized protein</fullName>
    </submittedName>
</protein>
<dbReference type="EMBL" id="ABXB03000003">
    <property type="protein sequence ID" value="EFA22500.1"/>
    <property type="molecule type" value="Genomic_DNA"/>
</dbReference>